<dbReference type="InterPro" id="IPR005311">
    <property type="entry name" value="PBP_dimer"/>
</dbReference>
<dbReference type="InterPro" id="IPR050515">
    <property type="entry name" value="Beta-lactam/transpept"/>
</dbReference>
<dbReference type="InterPro" id="IPR036138">
    <property type="entry name" value="PBP_dimer_sf"/>
</dbReference>
<reference evidence="17 18" key="1">
    <citation type="submission" date="2019-06" db="EMBL/GenBank/DDBJ databases">
        <title>Sequencing the genomes of 1000 actinobacteria strains.</title>
        <authorList>
            <person name="Klenk H.-P."/>
        </authorList>
    </citation>
    <scope>NUCLEOTIDE SEQUENCE [LARGE SCALE GENOMIC DNA]</scope>
    <source>
        <strain evidence="17 18">DSM 102200</strain>
    </source>
</reference>
<keyword evidence="10" id="KW-0573">Peptidoglycan synthesis</keyword>
<dbReference type="PANTHER" id="PTHR30627">
    <property type="entry name" value="PEPTIDOGLYCAN D,D-TRANSPEPTIDASE"/>
    <property type="match status" value="1"/>
</dbReference>
<keyword evidence="11" id="KW-1133">Transmembrane helix</keyword>
<evidence type="ECO:0000259" key="16">
    <source>
        <dbReference type="Pfam" id="PF03717"/>
    </source>
</evidence>
<dbReference type="Pfam" id="PF00905">
    <property type="entry name" value="Transpeptidase"/>
    <property type="match status" value="1"/>
</dbReference>
<feature type="domain" description="Penicillin-binding protein transpeptidase" evidence="15">
    <location>
        <begin position="286"/>
        <end position="658"/>
    </location>
</feature>
<dbReference type="Gene3D" id="3.40.710.10">
    <property type="entry name" value="DD-peptidase/beta-lactamase superfamily"/>
    <property type="match status" value="1"/>
</dbReference>
<comment type="caution">
    <text evidence="17">The sequence shown here is derived from an EMBL/GenBank/DDBJ whole genome shotgun (WGS) entry which is preliminary data.</text>
</comment>
<proteinExistence type="inferred from homology"/>
<dbReference type="GO" id="GO:0071972">
    <property type="term" value="F:peptidoglycan L,D-transpeptidase activity"/>
    <property type="evidence" value="ECO:0007669"/>
    <property type="project" value="TreeGrafter"/>
</dbReference>
<protein>
    <submittedName>
        <fullName evidence="17">Penicillin-binding protein 2</fullName>
    </submittedName>
</protein>
<evidence type="ECO:0000256" key="1">
    <source>
        <dbReference type="ARBA" id="ARBA00004167"/>
    </source>
</evidence>
<evidence type="ECO:0000313" key="17">
    <source>
        <dbReference type="EMBL" id="TQL99543.1"/>
    </source>
</evidence>
<keyword evidence="13" id="KW-0961">Cell wall biogenesis/degradation</keyword>
<evidence type="ECO:0000256" key="14">
    <source>
        <dbReference type="SAM" id="MobiDB-lite"/>
    </source>
</evidence>
<accession>A0A543CR04</accession>
<dbReference type="GO" id="GO:0009002">
    <property type="term" value="F:serine-type D-Ala-D-Ala carboxypeptidase activity"/>
    <property type="evidence" value="ECO:0007669"/>
    <property type="project" value="InterPro"/>
</dbReference>
<evidence type="ECO:0000256" key="2">
    <source>
        <dbReference type="ARBA" id="ARBA00004236"/>
    </source>
</evidence>
<evidence type="ECO:0000313" key="18">
    <source>
        <dbReference type="Proteomes" id="UP000316096"/>
    </source>
</evidence>
<dbReference type="Pfam" id="PF03717">
    <property type="entry name" value="PBP_dimer"/>
    <property type="match status" value="1"/>
</dbReference>
<dbReference type="Gene3D" id="3.90.1310.10">
    <property type="entry name" value="Penicillin-binding protein 2a (Domain 2)"/>
    <property type="match status" value="1"/>
</dbReference>
<evidence type="ECO:0000256" key="13">
    <source>
        <dbReference type="ARBA" id="ARBA00023316"/>
    </source>
</evidence>
<comment type="similarity">
    <text evidence="3">Belongs to the transpeptidase family.</text>
</comment>
<dbReference type="SUPFAM" id="SSF56601">
    <property type="entry name" value="beta-lactamase/transpeptidase-like"/>
    <property type="match status" value="1"/>
</dbReference>
<evidence type="ECO:0000256" key="11">
    <source>
        <dbReference type="ARBA" id="ARBA00022989"/>
    </source>
</evidence>
<keyword evidence="4" id="KW-1003">Cell membrane</keyword>
<evidence type="ECO:0000256" key="12">
    <source>
        <dbReference type="ARBA" id="ARBA00023136"/>
    </source>
</evidence>
<dbReference type="Proteomes" id="UP000316096">
    <property type="component" value="Unassembled WGS sequence"/>
</dbReference>
<dbReference type="InterPro" id="IPR001460">
    <property type="entry name" value="PCN-bd_Tpept"/>
</dbReference>
<feature type="domain" description="Penicillin-binding protein dimerisation" evidence="16">
    <location>
        <begin position="52"/>
        <end position="238"/>
    </location>
</feature>
<dbReference type="InterPro" id="IPR012338">
    <property type="entry name" value="Beta-lactam/transpept-like"/>
</dbReference>
<keyword evidence="8" id="KW-0378">Hydrolase</keyword>
<dbReference type="OrthoDB" id="9766847at2"/>
<dbReference type="GO" id="GO:0071555">
    <property type="term" value="P:cell wall organization"/>
    <property type="evidence" value="ECO:0007669"/>
    <property type="project" value="UniProtKB-KW"/>
</dbReference>
<evidence type="ECO:0000256" key="6">
    <source>
        <dbReference type="ARBA" id="ARBA00022670"/>
    </source>
</evidence>
<keyword evidence="5" id="KW-0997">Cell inner membrane</keyword>
<dbReference type="GO" id="GO:0005886">
    <property type="term" value="C:plasma membrane"/>
    <property type="evidence" value="ECO:0007669"/>
    <property type="project" value="UniProtKB-SubCell"/>
</dbReference>
<dbReference type="GO" id="GO:0009252">
    <property type="term" value="P:peptidoglycan biosynthetic process"/>
    <property type="evidence" value="ECO:0007669"/>
    <property type="project" value="UniProtKB-KW"/>
</dbReference>
<evidence type="ECO:0000256" key="4">
    <source>
        <dbReference type="ARBA" id="ARBA00022475"/>
    </source>
</evidence>
<gene>
    <name evidence="17" type="ORF">FB559_5235</name>
</gene>
<dbReference type="GO" id="GO:0008360">
    <property type="term" value="P:regulation of cell shape"/>
    <property type="evidence" value="ECO:0007669"/>
    <property type="project" value="UniProtKB-KW"/>
</dbReference>
<evidence type="ECO:0000256" key="9">
    <source>
        <dbReference type="ARBA" id="ARBA00022960"/>
    </source>
</evidence>
<dbReference type="RefSeq" id="WP_141958412.1">
    <property type="nucleotide sequence ID" value="NZ_VFOZ01000001.1"/>
</dbReference>
<sequence length="717" mass="76773">MGSRSRLRLVVLHVLVMSLLLSLGGRLWYLQVMNGAHYRKVAADNGIRDIIVPAPRGQILDDVGRPLVRNRTALVVSADRTTLMRQKDSGRAVLQRLAGVLGMPYDQIAAKIRLCGPGVQRPCWTGSPYQPIPIDDHADPQKALQIRERQEDFPGINAQLQAVRDYPRTDGAGAAQALGYLQPITQAELNKRKSIKVTGYSGVDLIGRDGLEAVYDGDLRGAPGVRRVLVDSQGRVTGVASEQPAVSGGNLVTSLDAKVQGDVEGALKHAVDAARKRGDPADSAAGVVMDVRNGRVLALGSYPTYDPAVWTGGISQNEYDSLLNKSKGQPLISRATQGEFAPGSTFKVSSLPAAVNDGYPLHGIYSCPSSYMVGARAFSNFEGESGGDISLHQAIVMSCDTIFYRFAYEEWQRDGAMHPGKSPKDPMVKMAKSFGFGKRTGIDIVGESPGRIPSRQWKQDYWNATKASDCKHGKAGYPDVAKTDPARAAYLKLMASENCVDGYIFRAGDAANFAVGQGDVLVTPLQLARAYAAIANGGTLWSPRVAKAVLAPNGTVARRIDPVKAGSLPISQKVLAYMRSAFADVPKSGTAAGAFGGFPLDRLAVAGKTGTAEVWGKKDNSWFASYAPAKNPRYVVVVMVTQTGTGATTAAPAVREIWEDMYGLRKGKTPDLPDGKVPDRLPTLALDGTIVPPQGFGEPEEKTPAAVPVRKKKKKHK</sequence>
<dbReference type="AlphaFoldDB" id="A0A543CR04"/>
<dbReference type="GO" id="GO:0006508">
    <property type="term" value="P:proteolysis"/>
    <property type="evidence" value="ECO:0007669"/>
    <property type="project" value="UniProtKB-KW"/>
</dbReference>
<dbReference type="InterPro" id="IPR017790">
    <property type="entry name" value="Penicillin-binding_protein_2"/>
</dbReference>
<dbReference type="EMBL" id="VFOZ01000001">
    <property type="protein sequence ID" value="TQL99543.1"/>
    <property type="molecule type" value="Genomic_DNA"/>
</dbReference>
<dbReference type="PANTHER" id="PTHR30627:SF2">
    <property type="entry name" value="PEPTIDOGLYCAN D,D-TRANSPEPTIDASE MRDA"/>
    <property type="match status" value="1"/>
</dbReference>
<dbReference type="SUPFAM" id="SSF56519">
    <property type="entry name" value="Penicillin binding protein dimerisation domain"/>
    <property type="match status" value="1"/>
</dbReference>
<name>A0A543CR04_9ACTN</name>
<comment type="subcellular location">
    <subcellularLocation>
        <location evidence="2">Cell membrane</location>
    </subcellularLocation>
    <subcellularLocation>
        <location evidence="1">Membrane</location>
        <topology evidence="1">Single-pass membrane protein</topology>
    </subcellularLocation>
</comment>
<keyword evidence="9" id="KW-0133">Cell shape</keyword>
<keyword evidence="6" id="KW-0645">Protease</keyword>
<dbReference type="GO" id="GO:0008658">
    <property type="term" value="F:penicillin binding"/>
    <property type="evidence" value="ECO:0007669"/>
    <property type="project" value="InterPro"/>
</dbReference>
<keyword evidence="18" id="KW-1185">Reference proteome</keyword>
<evidence type="ECO:0000256" key="10">
    <source>
        <dbReference type="ARBA" id="ARBA00022984"/>
    </source>
</evidence>
<evidence type="ECO:0000256" key="8">
    <source>
        <dbReference type="ARBA" id="ARBA00022801"/>
    </source>
</evidence>
<feature type="region of interest" description="Disordered" evidence="14">
    <location>
        <begin position="669"/>
        <end position="717"/>
    </location>
</feature>
<evidence type="ECO:0000256" key="7">
    <source>
        <dbReference type="ARBA" id="ARBA00022692"/>
    </source>
</evidence>
<evidence type="ECO:0000256" key="5">
    <source>
        <dbReference type="ARBA" id="ARBA00022519"/>
    </source>
</evidence>
<evidence type="ECO:0000259" key="15">
    <source>
        <dbReference type="Pfam" id="PF00905"/>
    </source>
</evidence>
<keyword evidence="12" id="KW-0472">Membrane</keyword>
<dbReference type="NCBIfam" id="TIGR03423">
    <property type="entry name" value="pbp2_mrdA"/>
    <property type="match status" value="1"/>
</dbReference>
<organism evidence="17 18">
    <name type="scientific">Actinoallomurus bryophytorum</name>
    <dbReference type="NCBI Taxonomy" id="1490222"/>
    <lineage>
        <taxon>Bacteria</taxon>
        <taxon>Bacillati</taxon>
        <taxon>Actinomycetota</taxon>
        <taxon>Actinomycetes</taxon>
        <taxon>Streptosporangiales</taxon>
        <taxon>Thermomonosporaceae</taxon>
        <taxon>Actinoallomurus</taxon>
    </lineage>
</organism>
<feature type="compositionally biased region" description="Basic and acidic residues" evidence="14">
    <location>
        <begin position="669"/>
        <end position="679"/>
    </location>
</feature>
<keyword evidence="7" id="KW-0812">Transmembrane</keyword>
<evidence type="ECO:0000256" key="3">
    <source>
        <dbReference type="ARBA" id="ARBA00007171"/>
    </source>
</evidence>